<evidence type="ECO:0000256" key="1">
    <source>
        <dbReference type="SAM" id="MobiDB-lite"/>
    </source>
</evidence>
<dbReference type="InterPro" id="IPR011050">
    <property type="entry name" value="Pectin_lyase_fold/virulence"/>
</dbReference>
<protein>
    <recommendedName>
        <fullName evidence="4">Right handed beta helix domain-containing protein</fullName>
    </recommendedName>
</protein>
<dbReference type="EMBL" id="JBHTAX010000001">
    <property type="protein sequence ID" value="MFC7190593.1"/>
    <property type="molecule type" value="Genomic_DNA"/>
</dbReference>
<sequence>MAGNTSNAMTNASPVVGGGDGYDRYIEPERADTIVDSRAALLAALDTASANTIVYIADDAEIDLTGEANIPLQEGVTLASGRGRDGSDGGLVYTDASPRWFIRSRADSVRVTGLRLRGPRTDYFDPREEFDEKEEAYSCGLHLFGDTAEVDNCELFGWPHAAIAFGAREYATEGYAHHNAIHHNRMETLGYGIELYDGYSRIEHTYFDANRHAVTGFGYATNGYEAQYNLIGPNPISHAFDMHRLSENISCDDPLLAGKALSIHHNTFAYTEDTLDRPQEAVDIRGIPEERSVIDWNWFAHEREPTGARGEAVRQGIDDPFQRVDVGPNNQYGPTIPDDPTVGCPRTEGPNVEKTDSTSTSESKSDRSATSNSALDAGGILDMIATVAKTLRRL</sequence>
<dbReference type="RefSeq" id="WP_248907645.1">
    <property type="nucleotide sequence ID" value="NZ_CP109979.1"/>
</dbReference>
<dbReference type="InterPro" id="IPR012334">
    <property type="entry name" value="Pectin_lyas_fold"/>
</dbReference>
<dbReference type="AlphaFoldDB" id="A0ABD5YMM0"/>
<evidence type="ECO:0008006" key="4">
    <source>
        <dbReference type="Google" id="ProtNLM"/>
    </source>
</evidence>
<name>A0ABD5YMM0_9EURY</name>
<comment type="caution">
    <text evidence="2">The sequence shown here is derived from an EMBL/GenBank/DDBJ whole genome shotgun (WGS) entry which is preliminary data.</text>
</comment>
<dbReference type="Gene3D" id="2.160.20.10">
    <property type="entry name" value="Single-stranded right-handed beta-helix, Pectin lyase-like"/>
    <property type="match status" value="1"/>
</dbReference>
<keyword evidence="3" id="KW-1185">Reference proteome</keyword>
<organism evidence="2 3">
    <name type="scientific">Halocatena marina</name>
    <dbReference type="NCBI Taxonomy" id="2934937"/>
    <lineage>
        <taxon>Archaea</taxon>
        <taxon>Methanobacteriati</taxon>
        <taxon>Methanobacteriota</taxon>
        <taxon>Stenosarchaea group</taxon>
        <taxon>Halobacteria</taxon>
        <taxon>Halobacteriales</taxon>
        <taxon>Natronomonadaceae</taxon>
        <taxon>Halocatena</taxon>
    </lineage>
</organism>
<proteinExistence type="predicted"/>
<dbReference type="Proteomes" id="UP001596417">
    <property type="component" value="Unassembled WGS sequence"/>
</dbReference>
<accession>A0ABD5YMM0</accession>
<feature type="region of interest" description="Disordered" evidence="1">
    <location>
        <begin position="318"/>
        <end position="373"/>
    </location>
</feature>
<dbReference type="GeneID" id="76200223"/>
<reference evidence="2 3" key="1">
    <citation type="journal article" date="2019" name="Int. J. Syst. Evol. Microbiol.">
        <title>The Global Catalogue of Microorganisms (GCM) 10K type strain sequencing project: providing services to taxonomists for standard genome sequencing and annotation.</title>
        <authorList>
            <consortium name="The Broad Institute Genomics Platform"/>
            <consortium name="The Broad Institute Genome Sequencing Center for Infectious Disease"/>
            <person name="Wu L."/>
            <person name="Ma J."/>
        </authorList>
    </citation>
    <scope>NUCLEOTIDE SEQUENCE [LARGE SCALE GENOMIC DNA]</scope>
    <source>
        <strain evidence="2 3">RDMS1</strain>
    </source>
</reference>
<gene>
    <name evidence="2" type="ORF">ACFQL7_12575</name>
</gene>
<evidence type="ECO:0000313" key="2">
    <source>
        <dbReference type="EMBL" id="MFC7190593.1"/>
    </source>
</evidence>
<evidence type="ECO:0000313" key="3">
    <source>
        <dbReference type="Proteomes" id="UP001596417"/>
    </source>
</evidence>
<dbReference type="SUPFAM" id="SSF51126">
    <property type="entry name" value="Pectin lyase-like"/>
    <property type="match status" value="1"/>
</dbReference>